<reference evidence="2" key="1">
    <citation type="submission" date="2017-02" db="EMBL/GenBank/DDBJ databases">
        <authorList>
            <person name="Daims H."/>
        </authorList>
    </citation>
    <scope>NUCLEOTIDE SEQUENCE [LARGE SCALE GENOMIC DNA]</scope>
</reference>
<keyword evidence="2" id="KW-1185">Reference proteome</keyword>
<dbReference type="Proteomes" id="UP000195442">
    <property type="component" value="Unassembled WGS sequence"/>
</dbReference>
<name>A0A1R4HIN4_9GAMM</name>
<evidence type="ECO:0000313" key="1">
    <source>
        <dbReference type="EMBL" id="SJM96096.1"/>
    </source>
</evidence>
<proteinExistence type="predicted"/>
<sequence length="51" mass="6231">MSFFAIFNILHKKNKYQLLQYIKNKPSTKSENMWITFGFNYINYSVFIIFV</sequence>
<dbReference type="AlphaFoldDB" id="A0A1R4HIN4"/>
<gene>
    <name evidence="1" type="ORF">CRENPOLYSF2_860007</name>
</gene>
<protein>
    <submittedName>
        <fullName evidence="1">Uncharacterized protein</fullName>
    </submittedName>
</protein>
<organism evidence="1 2">
    <name type="scientific">Crenothrix polyspora</name>
    <dbReference type="NCBI Taxonomy" id="360316"/>
    <lineage>
        <taxon>Bacteria</taxon>
        <taxon>Pseudomonadati</taxon>
        <taxon>Pseudomonadota</taxon>
        <taxon>Gammaproteobacteria</taxon>
        <taxon>Methylococcales</taxon>
        <taxon>Crenotrichaceae</taxon>
        <taxon>Crenothrix</taxon>
    </lineage>
</organism>
<accession>A0A1R4HIN4</accession>
<evidence type="ECO:0000313" key="2">
    <source>
        <dbReference type="Proteomes" id="UP000195442"/>
    </source>
</evidence>
<dbReference type="EMBL" id="FUKJ01000453">
    <property type="protein sequence ID" value="SJM96096.1"/>
    <property type="molecule type" value="Genomic_DNA"/>
</dbReference>